<evidence type="ECO:0000313" key="1">
    <source>
        <dbReference type="EMBL" id="ASN04508.1"/>
    </source>
</evidence>
<keyword evidence="2" id="KW-1185">Reference proteome</keyword>
<sequence>MNNNFGDKLKSMKEKGVSLPITSDMFLWTLQKGINKNDAIRDLNVSFVNGLITISGNKEMPLKSIKFKVGLKPIHAHGRTLKLKLVTAKPVKWNWLNKIILNKPPFIKYNEENIKIDLNCIDKVKAVPIGNILSFEIKDEILWVKLGL</sequence>
<protein>
    <submittedName>
        <fullName evidence="1">Uncharacterized protein</fullName>
    </submittedName>
</protein>
<accession>A0A221MA20</accession>
<gene>
    <name evidence="1" type="ORF">CFK40_05525</name>
</gene>
<name>A0A221MA20_9BACI</name>
<dbReference type="Proteomes" id="UP000204391">
    <property type="component" value="Chromosome"/>
</dbReference>
<organism evidence="1 2">
    <name type="scientific">Virgibacillus necropolis</name>
    <dbReference type="NCBI Taxonomy" id="163877"/>
    <lineage>
        <taxon>Bacteria</taxon>
        <taxon>Bacillati</taxon>
        <taxon>Bacillota</taxon>
        <taxon>Bacilli</taxon>
        <taxon>Bacillales</taxon>
        <taxon>Bacillaceae</taxon>
        <taxon>Virgibacillus</taxon>
    </lineage>
</organism>
<dbReference type="RefSeq" id="WP_089531317.1">
    <property type="nucleotide sequence ID" value="NZ_CP022437.1"/>
</dbReference>
<dbReference type="OrthoDB" id="2852236at2"/>
<dbReference type="EMBL" id="CP022437">
    <property type="protein sequence ID" value="ASN04508.1"/>
    <property type="molecule type" value="Genomic_DNA"/>
</dbReference>
<dbReference type="AlphaFoldDB" id="A0A221MA20"/>
<reference evidence="1 2" key="1">
    <citation type="journal article" date="2003" name="Int. J. Syst. Evol. Microbiol.">
        <title>Virgibacillus carmonensis sp. nov., Virgibacillus necropolis sp. nov. and Virgibacillus picturae sp. nov., three novel species isolated from deteriorated mural paintings, transfer of the species of the genus salibacillus to Virgibacillus, as Virgibacillus marismortui comb. nov. and Virgibacillus salexigens comb. nov., and emended description of the genus Virgibacillus.</title>
        <authorList>
            <person name="Heyrman J."/>
            <person name="Logan N.A."/>
            <person name="Busse H.J."/>
            <person name="Balcaen A."/>
            <person name="Lebbe L."/>
            <person name="Rodriguez-Diaz M."/>
            <person name="Swings J."/>
            <person name="De Vos P."/>
        </authorList>
    </citation>
    <scope>NUCLEOTIDE SEQUENCE [LARGE SCALE GENOMIC DNA]</scope>
    <source>
        <strain evidence="1 2">LMG 19488</strain>
    </source>
</reference>
<evidence type="ECO:0000313" key="2">
    <source>
        <dbReference type="Proteomes" id="UP000204391"/>
    </source>
</evidence>
<dbReference type="KEGG" id="vne:CFK40_05525"/>
<proteinExistence type="predicted"/>